<dbReference type="Proteomes" id="UP000593573">
    <property type="component" value="Unassembled WGS sequence"/>
</dbReference>
<protein>
    <recommendedName>
        <fullName evidence="1">RNase H type-1 domain-containing protein</fullName>
    </recommendedName>
</protein>
<comment type="caution">
    <text evidence="2">The sequence shown here is derived from an EMBL/GenBank/DDBJ whole genome shotgun (WGS) entry which is preliminary data.</text>
</comment>
<sequence length="98" mass="11501">MDGSKSTSMKWLVAMETGRQLGEFYATRLEIGLKVFKGKPMKCHVKFSRQVLTVKFQFVNRERNKVADWLAKSCSFNNVNLVYIDILTLFGWKITYRR</sequence>
<keyword evidence="3" id="KW-1185">Reference proteome</keyword>
<proteinExistence type="predicted"/>
<dbReference type="AlphaFoldDB" id="A0A7J8VPM7"/>
<dbReference type="EMBL" id="JABFAB010000011">
    <property type="protein sequence ID" value="MBA0664761.1"/>
    <property type="molecule type" value="Genomic_DNA"/>
</dbReference>
<dbReference type="GO" id="GO:0004523">
    <property type="term" value="F:RNA-DNA hybrid ribonuclease activity"/>
    <property type="evidence" value="ECO:0007669"/>
    <property type="project" value="InterPro"/>
</dbReference>
<dbReference type="Pfam" id="PF13456">
    <property type="entry name" value="RVT_3"/>
    <property type="match status" value="1"/>
</dbReference>
<accession>A0A7J8VPM7</accession>
<organism evidence="2 3">
    <name type="scientific">Gossypium klotzschianum</name>
    <dbReference type="NCBI Taxonomy" id="34286"/>
    <lineage>
        <taxon>Eukaryota</taxon>
        <taxon>Viridiplantae</taxon>
        <taxon>Streptophyta</taxon>
        <taxon>Embryophyta</taxon>
        <taxon>Tracheophyta</taxon>
        <taxon>Spermatophyta</taxon>
        <taxon>Magnoliopsida</taxon>
        <taxon>eudicotyledons</taxon>
        <taxon>Gunneridae</taxon>
        <taxon>Pentapetalae</taxon>
        <taxon>rosids</taxon>
        <taxon>malvids</taxon>
        <taxon>Malvales</taxon>
        <taxon>Malvaceae</taxon>
        <taxon>Malvoideae</taxon>
        <taxon>Gossypium</taxon>
    </lineage>
</organism>
<dbReference type="InterPro" id="IPR002156">
    <property type="entry name" value="RNaseH_domain"/>
</dbReference>
<reference evidence="2 3" key="1">
    <citation type="journal article" date="2019" name="Genome Biol. Evol.">
        <title>Insights into the evolution of the New World diploid cottons (Gossypium, subgenus Houzingenia) based on genome sequencing.</title>
        <authorList>
            <person name="Grover C.E."/>
            <person name="Arick M.A. 2nd"/>
            <person name="Thrash A."/>
            <person name="Conover J.L."/>
            <person name="Sanders W.S."/>
            <person name="Peterson D.G."/>
            <person name="Frelichowski J.E."/>
            <person name="Scheffler J.A."/>
            <person name="Scheffler B.E."/>
            <person name="Wendel J.F."/>
        </authorList>
    </citation>
    <scope>NUCLEOTIDE SEQUENCE [LARGE SCALE GENOMIC DNA]</scope>
    <source>
        <strain evidence="2">57</strain>
        <tissue evidence="2">Leaf</tissue>
    </source>
</reference>
<feature type="domain" description="RNase H type-1" evidence="1">
    <location>
        <begin position="51"/>
        <end position="74"/>
    </location>
</feature>
<dbReference type="GO" id="GO:0003676">
    <property type="term" value="F:nucleic acid binding"/>
    <property type="evidence" value="ECO:0007669"/>
    <property type="project" value="InterPro"/>
</dbReference>
<evidence type="ECO:0000313" key="2">
    <source>
        <dbReference type="EMBL" id="MBA0664761.1"/>
    </source>
</evidence>
<gene>
    <name evidence="2" type="ORF">Goklo_004713</name>
</gene>
<evidence type="ECO:0000313" key="3">
    <source>
        <dbReference type="Proteomes" id="UP000593573"/>
    </source>
</evidence>
<evidence type="ECO:0000259" key="1">
    <source>
        <dbReference type="Pfam" id="PF13456"/>
    </source>
</evidence>
<name>A0A7J8VPM7_9ROSI</name>